<keyword evidence="3" id="KW-1185">Reference proteome</keyword>
<sequence>MSNSSSPPATEMSEPQDRDLTSRTRREKRRRVRHQKSRKGCYTCKMRRVKVGDILISIHWNRPSDPSRAVR</sequence>
<name>A0A395GJM9_9EURO</name>
<dbReference type="RefSeq" id="XP_025570019.1">
    <property type="nucleotide sequence ID" value="XM_025714646.1"/>
</dbReference>
<dbReference type="VEuPathDB" id="FungiDB:BO80DRAFT_251478"/>
<dbReference type="AlphaFoldDB" id="A0A395GJM9"/>
<evidence type="ECO:0000313" key="3">
    <source>
        <dbReference type="Proteomes" id="UP000249402"/>
    </source>
</evidence>
<feature type="compositionally biased region" description="Basic and acidic residues" evidence="1">
    <location>
        <begin position="15"/>
        <end position="24"/>
    </location>
</feature>
<gene>
    <name evidence="2" type="ORF">BO80DRAFT_251478</name>
</gene>
<feature type="region of interest" description="Disordered" evidence="1">
    <location>
        <begin position="1"/>
        <end position="41"/>
    </location>
</feature>
<protein>
    <submittedName>
        <fullName evidence="2">Uncharacterized protein</fullName>
    </submittedName>
</protein>
<evidence type="ECO:0000313" key="2">
    <source>
        <dbReference type="EMBL" id="RAK95691.1"/>
    </source>
</evidence>
<reference evidence="2 3" key="1">
    <citation type="submission" date="2018-02" db="EMBL/GenBank/DDBJ databases">
        <title>The genomes of Aspergillus section Nigri reveals drivers in fungal speciation.</title>
        <authorList>
            <consortium name="DOE Joint Genome Institute"/>
            <person name="Vesth T.C."/>
            <person name="Nybo J."/>
            <person name="Theobald S."/>
            <person name="Brandl J."/>
            <person name="Frisvad J.C."/>
            <person name="Nielsen K.F."/>
            <person name="Lyhne E.K."/>
            <person name="Kogle M.E."/>
            <person name="Kuo A."/>
            <person name="Riley R."/>
            <person name="Clum A."/>
            <person name="Nolan M."/>
            <person name="Lipzen A."/>
            <person name="Salamov A."/>
            <person name="Henrissat B."/>
            <person name="Wiebenga A."/>
            <person name="De vries R.P."/>
            <person name="Grigoriev I.V."/>
            <person name="Mortensen U.H."/>
            <person name="Andersen M.R."/>
            <person name="Baker S.E."/>
        </authorList>
    </citation>
    <scope>NUCLEOTIDE SEQUENCE [LARGE SCALE GENOMIC DNA]</scope>
    <source>
        <strain evidence="2 3">CBS 121593</strain>
    </source>
</reference>
<accession>A0A395GJM9</accession>
<dbReference type="GeneID" id="37219511"/>
<feature type="compositionally biased region" description="Basic residues" evidence="1">
    <location>
        <begin position="25"/>
        <end position="41"/>
    </location>
</feature>
<proteinExistence type="predicted"/>
<dbReference type="Proteomes" id="UP000249402">
    <property type="component" value="Unassembled WGS sequence"/>
</dbReference>
<dbReference type="EMBL" id="KZ824487">
    <property type="protein sequence ID" value="RAK95691.1"/>
    <property type="molecule type" value="Genomic_DNA"/>
</dbReference>
<organism evidence="2 3">
    <name type="scientific">Aspergillus ibericus CBS 121593</name>
    <dbReference type="NCBI Taxonomy" id="1448316"/>
    <lineage>
        <taxon>Eukaryota</taxon>
        <taxon>Fungi</taxon>
        <taxon>Dikarya</taxon>
        <taxon>Ascomycota</taxon>
        <taxon>Pezizomycotina</taxon>
        <taxon>Eurotiomycetes</taxon>
        <taxon>Eurotiomycetidae</taxon>
        <taxon>Eurotiales</taxon>
        <taxon>Aspergillaceae</taxon>
        <taxon>Aspergillus</taxon>
        <taxon>Aspergillus subgen. Circumdati</taxon>
    </lineage>
</organism>
<evidence type="ECO:0000256" key="1">
    <source>
        <dbReference type="SAM" id="MobiDB-lite"/>
    </source>
</evidence>